<comment type="caution">
    <text evidence="2">The sequence shown here is derived from an EMBL/GenBank/DDBJ whole genome shotgun (WGS) entry which is preliminary data.</text>
</comment>
<reference evidence="2 3" key="1">
    <citation type="submission" date="2024-02" db="EMBL/GenBank/DDBJ databases">
        <title>Discinaceae phylogenomics.</title>
        <authorList>
            <person name="Dirks A.C."/>
            <person name="James T.Y."/>
        </authorList>
    </citation>
    <scope>NUCLEOTIDE SEQUENCE [LARGE SCALE GENOMIC DNA]</scope>
    <source>
        <strain evidence="2 3">ACD0624</strain>
    </source>
</reference>
<feature type="region of interest" description="Disordered" evidence="1">
    <location>
        <begin position="97"/>
        <end position="144"/>
    </location>
</feature>
<sequence>MPRQRDIQEALGLQNKKRRFARIQKTAAHLLRSAGISLLSARRVDVKSEKRDLANQLEQIFPEVFGVTPGVDRAFALQRDTSYALLTLSMDAAKRALKKKGQTGGRAKARKSSQTPSPFLSKSNARPLGVNRLTAPSLTPEPPATIPRRLEALFTPTPTPEQVVIATPASESLPPSATPEPPGILPRRLESLFTPTPIPERAATATPRTELPPPPTPPVQQPAAPAPDAHNELVLIFQCDYPRHRIYSPMSWTDMIAHGSNKPTLAKVHDNITEDGLDIPRHKYTLINPEGRPVRSDRTFNYVLDRYTPRPPPPSMIYQESLDFSNNLEDPYRDIERAIAGFNSINELGAKSTRSSSVKFGGFHYLVAKSIIAATETHTKFLTEMSAKSSRIVSMDDAEKAQLKRLLVMVNKFEKEMMTPGERLTATVREFREELKKWHL</sequence>
<organism evidence="2 3">
    <name type="scientific">Discina gigas</name>
    <dbReference type="NCBI Taxonomy" id="1032678"/>
    <lineage>
        <taxon>Eukaryota</taxon>
        <taxon>Fungi</taxon>
        <taxon>Dikarya</taxon>
        <taxon>Ascomycota</taxon>
        <taxon>Pezizomycotina</taxon>
        <taxon>Pezizomycetes</taxon>
        <taxon>Pezizales</taxon>
        <taxon>Discinaceae</taxon>
        <taxon>Discina</taxon>
    </lineage>
</organism>
<protein>
    <submittedName>
        <fullName evidence="2">Uncharacterized protein</fullName>
    </submittedName>
</protein>
<dbReference type="EMBL" id="JBBBZM010000015">
    <property type="protein sequence ID" value="KAL0639057.1"/>
    <property type="molecule type" value="Genomic_DNA"/>
</dbReference>
<accession>A0ABR3GTL4</accession>
<proteinExistence type="predicted"/>
<keyword evidence="3" id="KW-1185">Reference proteome</keyword>
<feature type="compositionally biased region" description="Basic residues" evidence="1">
    <location>
        <begin position="97"/>
        <end position="111"/>
    </location>
</feature>
<feature type="region of interest" description="Disordered" evidence="1">
    <location>
        <begin position="204"/>
        <end position="226"/>
    </location>
</feature>
<evidence type="ECO:0000313" key="2">
    <source>
        <dbReference type="EMBL" id="KAL0639057.1"/>
    </source>
</evidence>
<feature type="compositionally biased region" description="Polar residues" evidence="1">
    <location>
        <begin position="112"/>
        <end position="124"/>
    </location>
</feature>
<evidence type="ECO:0000256" key="1">
    <source>
        <dbReference type="SAM" id="MobiDB-lite"/>
    </source>
</evidence>
<dbReference type="Proteomes" id="UP001447188">
    <property type="component" value="Unassembled WGS sequence"/>
</dbReference>
<gene>
    <name evidence="2" type="ORF">Q9L58_001939</name>
</gene>
<feature type="compositionally biased region" description="Pro residues" evidence="1">
    <location>
        <begin position="210"/>
        <end position="220"/>
    </location>
</feature>
<evidence type="ECO:0000313" key="3">
    <source>
        <dbReference type="Proteomes" id="UP001447188"/>
    </source>
</evidence>
<name>A0ABR3GTL4_9PEZI</name>